<reference evidence="2 3" key="1">
    <citation type="journal article" date="2016" name="Mol. Biol. Evol.">
        <title>Comparative Genomics of Early-Diverging Mushroom-Forming Fungi Provides Insights into the Origins of Lignocellulose Decay Capabilities.</title>
        <authorList>
            <person name="Nagy L.G."/>
            <person name="Riley R."/>
            <person name="Tritt A."/>
            <person name="Adam C."/>
            <person name="Daum C."/>
            <person name="Floudas D."/>
            <person name="Sun H."/>
            <person name="Yadav J.S."/>
            <person name="Pangilinan J."/>
            <person name="Larsson K.H."/>
            <person name="Matsuura K."/>
            <person name="Barry K."/>
            <person name="Labutti K."/>
            <person name="Kuo R."/>
            <person name="Ohm R.A."/>
            <person name="Bhattacharya S.S."/>
            <person name="Shirouzu T."/>
            <person name="Yoshinaga Y."/>
            <person name="Martin F.M."/>
            <person name="Grigoriev I.V."/>
            <person name="Hibbett D.S."/>
        </authorList>
    </citation>
    <scope>NUCLEOTIDE SEQUENCE [LARGE SCALE GENOMIC DNA]</scope>
    <source>
        <strain evidence="2 3">93-53</strain>
    </source>
</reference>
<feature type="compositionally biased region" description="Basic and acidic residues" evidence="1">
    <location>
        <begin position="254"/>
        <end position="275"/>
    </location>
</feature>
<feature type="compositionally biased region" description="Basic and acidic residues" evidence="1">
    <location>
        <begin position="139"/>
        <end position="158"/>
    </location>
</feature>
<dbReference type="RefSeq" id="XP_040761963.1">
    <property type="nucleotide sequence ID" value="XM_040905811.1"/>
</dbReference>
<protein>
    <submittedName>
        <fullName evidence="2">Uncharacterized protein</fullName>
    </submittedName>
</protein>
<keyword evidence="3" id="KW-1185">Reference proteome</keyword>
<feature type="compositionally biased region" description="Basic and acidic residues" evidence="1">
    <location>
        <begin position="185"/>
        <end position="201"/>
    </location>
</feature>
<dbReference type="InParanoid" id="A0A165D661"/>
<name>A0A165D661_9APHY</name>
<evidence type="ECO:0000313" key="3">
    <source>
        <dbReference type="Proteomes" id="UP000076871"/>
    </source>
</evidence>
<sequence length="301" mass="33898">MRPPEDRRLAPPPPAAVDRQSRPVDDRRAPPPASLAGDRQVRPVDDRRPLPPPSIDRRPLVDDRRPLPPVDRPMRPSDDRRPPSSEDRNARGPTGPPPVMSRPPVEDRSIRPPPSKDDLSTRPPALLEERIGRAPPSRLTEKYPSEERGYGRDLERGRYPPVDAPPSTYSRVRPRSPSPPPRRSGPVDDLRPPMKRARDDYGPEYFTPAPPVSDTRAPPPADYPPRVRSPVASGSAYYDSRAPPAYGSSPGGLPRERDYPDARDRPEYPAYDRRVPTARRSASPYPRYPRDDRRYGVHPRG</sequence>
<dbReference type="Proteomes" id="UP000076871">
    <property type="component" value="Unassembled WGS sequence"/>
</dbReference>
<gene>
    <name evidence="2" type="ORF">LAESUDRAFT_682971</name>
</gene>
<dbReference type="STRING" id="1314785.A0A165D661"/>
<dbReference type="OrthoDB" id="3184410at2759"/>
<proteinExistence type="predicted"/>
<evidence type="ECO:0000256" key="1">
    <source>
        <dbReference type="SAM" id="MobiDB-lite"/>
    </source>
</evidence>
<dbReference type="GeneID" id="63822840"/>
<dbReference type="EMBL" id="KV427638">
    <property type="protein sequence ID" value="KZT04223.1"/>
    <property type="molecule type" value="Genomic_DNA"/>
</dbReference>
<feature type="region of interest" description="Disordered" evidence="1">
    <location>
        <begin position="1"/>
        <end position="301"/>
    </location>
</feature>
<feature type="compositionally biased region" description="Basic and acidic residues" evidence="1">
    <location>
        <begin position="39"/>
        <end position="90"/>
    </location>
</feature>
<feature type="compositionally biased region" description="Basic and acidic residues" evidence="1">
    <location>
        <begin position="104"/>
        <end position="120"/>
    </location>
</feature>
<evidence type="ECO:0000313" key="2">
    <source>
        <dbReference type="EMBL" id="KZT04223.1"/>
    </source>
</evidence>
<dbReference type="AlphaFoldDB" id="A0A165D661"/>
<accession>A0A165D661</accession>
<feature type="compositionally biased region" description="Basic and acidic residues" evidence="1">
    <location>
        <begin position="19"/>
        <end position="29"/>
    </location>
</feature>
<organism evidence="2 3">
    <name type="scientific">Laetiporus sulphureus 93-53</name>
    <dbReference type="NCBI Taxonomy" id="1314785"/>
    <lineage>
        <taxon>Eukaryota</taxon>
        <taxon>Fungi</taxon>
        <taxon>Dikarya</taxon>
        <taxon>Basidiomycota</taxon>
        <taxon>Agaricomycotina</taxon>
        <taxon>Agaricomycetes</taxon>
        <taxon>Polyporales</taxon>
        <taxon>Laetiporus</taxon>
    </lineage>
</organism>